<keyword evidence="6" id="KW-1185">Reference proteome</keyword>
<evidence type="ECO:0000259" key="4">
    <source>
        <dbReference type="PROSITE" id="PS01124"/>
    </source>
</evidence>
<feature type="domain" description="HTH araC/xylS-type" evidence="4">
    <location>
        <begin position="231"/>
        <end position="329"/>
    </location>
</feature>
<evidence type="ECO:0000256" key="1">
    <source>
        <dbReference type="ARBA" id="ARBA00023015"/>
    </source>
</evidence>
<proteinExistence type="predicted"/>
<dbReference type="Pfam" id="PF12625">
    <property type="entry name" value="Arabinose_bd"/>
    <property type="match status" value="1"/>
</dbReference>
<dbReference type="OrthoDB" id="9805730at2"/>
<dbReference type="AlphaFoldDB" id="A0A0X3TUB1"/>
<evidence type="ECO:0000256" key="3">
    <source>
        <dbReference type="ARBA" id="ARBA00023163"/>
    </source>
</evidence>
<dbReference type="InterPro" id="IPR009057">
    <property type="entry name" value="Homeodomain-like_sf"/>
</dbReference>
<dbReference type="STRING" id="1685378.AVO44_08560"/>
<keyword evidence="1" id="KW-0805">Transcription regulation</keyword>
<dbReference type="GO" id="GO:0000976">
    <property type="term" value="F:transcription cis-regulatory region binding"/>
    <property type="evidence" value="ECO:0007669"/>
    <property type="project" value="TreeGrafter"/>
</dbReference>
<evidence type="ECO:0000313" key="5">
    <source>
        <dbReference type="EMBL" id="KUJ79277.1"/>
    </source>
</evidence>
<dbReference type="PANTHER" id="PTHR47894">
    <property type="entry name" value="HTH-TYPE TRANSCRIPTIONAL REGULATOR GADX"/>
    <property type="match status" value="1"/>
</dbReference>
<dbReference type="InterPro" id="IPR018062">
    <property type="entry name" value="HTH_AraC-typ_CS"/>
</dbReference>
<dbReference type="PROSITE" id="PS00041">
    <property type="entry name" value="HTH_ARAC_FAMILY_1"/>
    <property type="match status" value="1"/>
</dbReference>
<sequence>MSKSIPHTRGFVLLALVPSFVAAGGDLDRVFASLDLPLPDALNPDQLLPAVAYYNLLEQMTHHLGDPCFPARAGEYIARSGLPALRDARNASHSLSEFLVRLQIVFRQTVTNAIYEVFSDGARATLSLRRKDVANSATAKVDALNAAAFVTIFRDEFGSDGLDGLTVSLPEPSSMPPDILSARALMRRKAGGMALSFPSDWLLRPIRLHWSGQQQDINGGHDTAGRKSPVTLVEGRIRSKLSSGTVLLADVAADVGIAPRQLQRVLKAQGTSFRHVLLRQRLETSRRLLETTNSPIGAIAVECGFASPQTFSRAFSKAFGETPSKFRATSANSEMKEAAKQKA</sequence>
<accession>A0A0X3TUB1</accession>
<dbReference type="GO" id="GO:0003700">
    <property type="term" value="F:DNA-binding transcription factor activity"/>
    <property type="evidence" value="ECO:0007669"/>
    <property type="project" value="InterPro"/>
</dbReference>
<reference evidence="6" key="1">
    <citation type="submission" date="2015-12" db="EMBL/GenBank/DDBJ databases">
        <authorList>
            <person name="Zhang G."/>
            <person name="Stingl U."/>
        </authorList>
    </citation>
    <scope>NUCLEOTIDE SEQUENCE [LARGE SCALE GENOMIC DNA]</scope>
    <source>
        <strain evidence="6">ZGT108</strain>
    </source>
</reference>
<dbReference type="SUPFAM" id="SSF46689">
    <property type="entry name" value="Homeodomain-like"/>
    <property type="match status" value="1"/>
</dbReference>
<evidence type="ECO:0000313" key="6">
    <source>
        <dbReference type="Proteomes" id="UP000053690"/>
    </source>
</evidence>
<dbReference type="GO" id="GO:0005829">
    <property type="term" value="C:cytosol"/>
    <property type="evidence" value="ECO:0007669"/>
    <property type="project" value="TreeGrafter"/>
</dbReference>
<dbReference type="InterPro" id="IPR020449">
    <property type="entry name" value="Tscrpt_reg_AraC-type_HTH"/>
</dbReference>
<protein>
    <recommendedName>
        <fullName evidence="4">HTH araC/xylS-type domain-containing protein</fullName>
    </recommendedName>
</protein>
<keyword evidence="3" id="KW-0804">Transcription</keyword>
<gene>
    <name evidence="5" type="ORF">AVO44_08560</name>
</gene>
<dbReference type="Proteomes" id="UP000053690">
    <property type="component" value="Unassembled WGS sequence"/>
</dbReference>
<dbReference type="PANTHER" id="PTHR47894:SF1">
    <property type="entry name" value="HTH-TYPE TRANSCRIPTIONAL REGULATOR VQSM"/>
    <property type="match status" value="1"/>
</dbReference>
<dbReference type="InterPro" id="IPR032687">
    <property type="entry name" value="AraC-type_N"/>
</dbReference>
<dbReference type="Pfam" id="PF12833">
    <property type="entry name" value="HTH_18"/>
    <property type="match status" value="1"/>
</dbReference>
<evidence type="ECO:0000256" key="2">
    <source>
        <dbReference type="ARBA" id="ARBA00023125"/>
    </source>
</evidence>
<dbReference type="SMART" id="SM00342">
    <property type="entry name" value="HTH_ARAC"/>
    <property type="match status" value="1"/>
</dbReference>
<keyword evidence="2" id="KW-0238">DNA-binding</keyword>
<comment type="caution">
    <text evidence="5">The sequence shown here is derived from an EMBL/GenBank/DDBJ whole genome shotgun (WGS) entry which is preliminary data.</text>
</comment>
<dbReference type="PRINTS" id="PR00032">
    <property type="entry name" value="HTHARAC"/>
</dbReference>
<dbReference type="PROSITE" id="PS01124">
    <property type="entry name" value="HTH_ARAC_FAMILY_2"/>
    <property type="match status" value="1"/>
</dbReference>
<dbReference type="Gene3D" id="1.10.10.60">
    <property type="entry name" value="Homeodomain-like"/>
    <property type="match status" value="1"/>
</dbReference>
<organism evidence="5 6">
    <name type="scientific">Ruegeria profundi</name>
    <dbReference type="NCBI Taxonomy" id="1685378"/>
    <lineage>
        <taxon>Bacteria</taxon>
        <taxon>Pseudomonadati</taxon>
        <taxon>Pseudomonadota</taxon>
        <taxon>Alphaproteobacteria</taxon>
        <taxon>Rhodobacterales</taxon>
        <taxon>Roseobacteraceae</taxon>
        <taxon>Ruegeria</taxon>
    </lineage>
</organism>
<name>A0A0X3TUB1_9RHOB</name>
<dbReference type="EMBL" id="LQBP01000004">
    <property type="protein sequence ID" value="KUJ79277.1"/>
    <property type="molecule type" value="Genomic_DNA"/>
</dbReference>
<dbReference type="InterPro" id="IPR018060">
    <property type="entry name" value="HTH_AraC"/>
</dbReference>